<dbReference type="AlphaFoldDB" id="A0A5C6EFL1"/>
<feature type="compositionally biased region" description="Polar residues" evidence="1">
    <location>
        <begin position="157"/>
        <end position="167"/>
    </location>
</feature>
<dbReference type="InterPro" id="IPR002035">
    <property type="entry name" value="VWF_A"/>
</dbReference>
<gene>
    <name evidence="4" type="ORF">Q31b_12070</name>
</gene>
<feature type="region of interest" description="Disordered" evidence="1">
    <location>
        <begin position="421"/>
        <end position="447"/>
    </location>
</feature>
<comment type="caution">
    <text evidence="4">The sequence shown here is derived from an EMBL/GenBank/DDBJ whole genome shotgun (WGS) entry which is preliminary data.</text>
</comment>
<dbReference type="InterPro" id="IPR036465">
    <property type="entry name" value="vWFA_dom_sf"/>
</dbReference>
<keyword evidence="2" id="KW-1133">Transmembrane helix</keyword>
<dbReference type="EMBL" id="SJPY01000001">
    <property type="protein sequence ID" value="TWU46029.1"/>
    <property type="molecule type" value="Genomic_DNA"/>
</dbReference>
<dbReference type="Gene3D" id="3.40.50.410">
    <property type="entry name" value="von Willebrand factor, type A domain"/>
    <property type="match status" value="1"/>
</dbReference>
<dbReference type="SUPFAM" id="SSF53300">
    <property type="entry name" value="vWA-like"/>
    <property type="match status" value="1"/>
</dbReference>
<evidence type="ECO:0000256" key="1">
    <source>
        <dbReference type="SAM" id="MobiDB-lite"/>
    </source>
</evidence>
<feature type="compositionally biased region" description="Basic and acidic residues" evidence="1">
    <location>
        <begin position="434"/>
        <end position="447"/>
    </location>
</feature>
<evidence type="ECO:0000313" key="4">
    <source>
        <dbReference type="EMBL" id="TWU46029.1"/>
    </source>
</evidence>
<dbReference type="InterPro" id="IPR021908">
    <property type="entry name" value="YfbK_C"/>
</dbReference>
<evidence type="ECO:0000256" key="2">
    <source>
        <dbReference type="SAM" id="Phobius"/>
    </source>
</evidence>
<sequence>MNNKPYDPPIDPEIEERIIALVLGEASEFEQGYLSRLIEQRPELATLKAQYESVHGLLEDVGTGELPADEDSDWILPDEKRSRLLAVLRGEASDSPANLSIHQPTTLQTTADRGSVRSYAKMAAMLGAACVLAVLGIGSLLTPSIHAARETARHMSVQPSSDTSLEQQLAEEAESFERSRETLKSDLSEIRSNLAENSSLPSPYYLQDDVQYFPAGPEFKLPQEAAALKRERAKEKLAGESTEQSRFGYQAGVADKEAEATSETRDGDSISSTALNEFVPELGTIVIRGARQDVKKTRQTIEAIAQDENERKLGGVKDQPMPPQGSTSRRGIDVAGSVVATPTAPSVTTGLAGSLRSAYAMPAGPSVTMGFDGVNGVPTQAKALNAGDDSYAGGSGIVTKGQSLAQPQAPLEARPERRAGTDLYKSVGPPRLGTSHEGDEVDRDRDGMTGSVWVDSWGGMVMGDHEEGRVPRIMLGGIVAGDSREPVELGWRSKQTERQDKLERLKRQAAPGGIDETNASDEPFSTFSLHVSDVSFKLSRAALARGEWPEAAMVRIEEFVNAFDYGDPLPRQNESVACRVEQSVHPFVQQRNLLRVSMRTAAAGRASTTPLRLTFLLDNSGSMERMDRQQTVRRAFATLAAQLTPIDQVTLISFARQPRLLADKVTGDKANELVPLIENLPSEGGTNIESALQLAFEKAQEQMADDTQSRIVLLTDGAVNLGDANPDRLSQMITTIRDAGIAFDAAGISAEGLNDEILEALTRKGDGRYYLLDSAENAEEGFASQIAGALRPSAKNVKVQIEFNPHRVGRYKLLGFEKHRLKQEDFRNDAVDAAEMAAAEAGVAVYQFEAKPEGKGDVGSVSVRFRDLSTGQMIENRWPIPYEADALRAEQAAPSLRIAAAAAMFAAKLRGEPLGDTVDLKTLSEWLSGLPDQDRGVKRVQQLQQMIEQARQLSER</sequence>
<dbReference type="Pfam" id="PF13519">
    <property type="entry name" value="VWA_2"/>
    <property type="match status" value="1"/>
</dbReference>
<dbReference type="Pfam" id="PF12034">
    <property type="entry name" value="YfbK_C"/>
    <property type="match status" value="1"/>
</dbReference>
<keyword evidence="5" id="KW-1185">Reference proteome</keyword>
<keyword evidence="2" id="KW-0472">Membrane</keyword>
<evidence type="ECO:0000259" key="3">
    <source>
        <dbReference type="PROSITE" id="PS50234"/>
    </source>
</evidence>
<feature type="compositionally biased region" description="Basic and acidic residues" evidence="1">
    <location>
        <begin position="254"/>
        <end position="268"/>
    </location>
</feature>
<proteinExistence type="predicted"/>
<accession>A0A5C6EFL1</accession>
<reference evidence="4 5" key="1">
    <citation type="submission" date="2019-02" db="EMBL/GenBank/DDBJ databases">
        <title>Deep-cultivation of Planctomycetes and their phenomic and genomic characterization uncovers novel biology.</title>
        <authorList>
            <person name="Wiegand S."/>
            <person name="Jogler M."/>
            <person name="Boedeker C."/>
            <person name="Pinto D."/>
            <person name="Vollmers J."/>
            <person name="Rivas-Marin E."/>
            <person name="Kohn T."/>
            <person name="Peeters S.H."/>
            <person name="Heuer A."/>
            <person name="Rast P."/>
            <person name="Oberbeckmann S."/>
            <person name="Bunk B."/>
            <person name="Jeske O."/>
            <person name="Meyerdierks A."/>
            <person name="Storesund J.E."/>
            <person name="Kallscheuer N."/>
            <person name="Luecker S."/>
            <person name="Lage O.M."/>
            <person name="Pohl T."/>
            <person name="Merkel B.J."/>
            <person name="Hornburger P."/>
            <person name="Mueller R.-W."/>
            <person name="Bruemmer F."/>
            <person name="Labrenz M."/>
            <person name="Spormann A.M."/>
            <person name="Op Den Camp H."/>
            <person name="Overmann J."/>
            <person name="Amann R."/>
            <person name="Jetten M.S.M."/>
            <person name="Mascher T."/>
            <person name="Medema M.H."/>
            <person name="Devos D.P."/>
            <person name="Kaster A.-K."/>
            <person name="Ovreas L."/>
            <person name="Rohde M."/>
            <person name="Galperin M.Y."/>
            <person name="Jogler C."/>
        </authorList>
    </citation>
    <scope>NUCLEOTIDE SEQUENCE [LARGE SCALE GENOMIC DNA]</scope>
    <source>
        <strain evidence="4 5">Q31b</strain>
    </source>
</reference>
<evidence type="ECO:0000313" key="5">
    <source>
        <dbReference type="Proteomes" id="UP000315471"/>
    </source>
</evidence>
<dbReference type="PROSITE" id="PS50234">
    <property type="entry name" value="VWFA"/>
    <property type="match status" value="1"/>
</dbReference>
<protein>
    <submittedName>
        <fullName evidence="4">von Willebrand factor</fullName>
    </submittedName>
</protein>
<feature type="region of interest" description="Disordered" evidence="1">
    <location>
        <begin position="152"/>
        <end position="181"/>
    </location>
</feature>
<dbReference type="InterPro" id="IPR051266">
    <property type="entry name" value="CLCR"/>
</dbReference>
<dbReference type="OrthoDB" id="9805121at2"/>
<feature type="transmembrane region" description="Helical" evidence="2">
    <location>
        <begin position="123"/>
        <end position="141"/>
    </location>
</feature>
<dbReference type="PANTHER" id="PTHR10579:SF43">
    <property type="entry name" value="ZINC FINGER (C3HC4-TYPE RING FINGER) FAMILY PROTEIN"/>
    <property type="match status" value="1"/>
</dbReference>
<dbReference type="PANTHER" id="PTHR10579">
    <property type="entry name" value="CALCIUM-ACTIVATED CHLORIDE CHANNEL REGULATOR"/>
    <property type="match status" value="1"/>
</dbReference>
<dbReference type="Proteomes" id="UP000315471">
    <property type="component" value="Unassembled WGS sequence"/>
</dbReference>
<feature type="region of interest" description="Disordered" evidence="1">
    <location>
        <begin position="252"/>
        <end position="272"/>
    </location>
</feature>
<dbReference type="Pfam" id="PF12450">
    <property type="entry name" value="vWF_A"/>
    <property type="match status" value="1"/>
</dbReference>
<keyword evidence="2" id="KW-0812">Transmembrane</keyword>
<dbReference type="InterPro" id="IPR022156">
    <property type="entry name" value="Uncharacterised_YfbK_N"/>
</dbReference>
<organism evidence="4 5">
    <name type="scientific">Novipirellula aureliae</name>
    <dbReference type="NCBI Taxonomy" id="2527966"/>
    <lineage>
        <taxon>Bacteria</taxon>
        <taxon>Pseudomonadati</taxon>
        <taxon>Planctomycetota</taxon>
        <taxon>Planctomycetia</taxon>
        <taxon>Pirellulales</taxon>
        <taxon>Pirellulaceae</taxon>
        <taxon>Novipirellula</taxon>
    </lineage>
</organism>
<dbReference type="RefSeq" id="WP_146598628.1">
    <property type="nucleotide sequence ID" value="NZ_SJPY01000001.1"/>
</dbReference>
<feature type="domain" description="VWFA" evidence="3">
    <location>
        <begin position="612"/>
        <end position="786"/>
    </location>
</feature>
<dbReference type="SMART" id="SM00327">
    <property type="entry name" value="VWA"/>
    <property type="match status" value="1"/>
</dbReference>
<name>A0A5C6EFL1_9BACT</name>